<organism evidence="1 2">
    <name type="scientific">Lepagella muris</name>
    <dbReference type="NCBI Taxonomy" id="3032870"/>
    <lineage>
        <taxon>Bacteria</taxon>
        <taxon>Pseudomonadati</taxon>
        <taxon>Bacteroidota</taxon>
        <taxon>Bacteroidia</taxon>
        <taxon>Bacteroidales</taxon>
        <taxon>Muribaculaceae</taxon>
        <taxon>Lepagella</taxon>
    </lineage>
</organism>
<protein>
    <submittedName>
        <fullName evidence="1">Integration host factor subunit beta</fullName>
    </submittedName>
</protein>
<evidence type="ECO:0000313" key="1">
    <source>
        <dbReference type="EMBL" id="TGY77877.1"/>
    </source>
</evidence>
<dbReference type="EMBL" id="SRYB01000019">
    <property type="protein sequence ID" value="TGY77877.1"/>
    <property type="molecule type" value="Genomic_DNA"/>
</dbReference>
<comment type="caution">
    <text evidence="1">The sequence shown here is derived from an EMBL/GenBank/DDBJ whole genome shotgun (WGS) entry which is preliminary data.</text>
</comment>
<gene>
    <name evidence="1" type="ORF">E5331_12810</name>
</gene>
<keyword evidence="2" id="KW-1185">Reference proteome</keyword>
<sequence>MTKADIVNEIAQKTGREKKAVTECVEAFMETVTEELARGGRIELRDFGNFMVKERAAKIGRNPATGAVVNIAARKMPVFKPSKTLKDKVL</sequence>
<dbReference type="Proteomes" id="UP000306319">
    <property type="component" value="Unassembled WGS sequence"/>
</dbReference>
<accession>A0AC61REA5</accession>
<evidence type="ECO:0000313" key="2">
    <source>
        <dbReference type="Proteomes" id="UP000306319"/>
    </source>
</evidence>
<reference evidence="1" key="1">
    <citation type="submission" date="2019-04" db="EMBL/GenBank/DDBJ databases">
        <title>Microbes associate with the intestines of laboratory mice.</title>
        <authorList>
            <person name="Navarre W."/>
            <person name="Wong E."/>
            <person name="Huang K."/>
            <person name="Tropini C."/>
            <person name="Ng K."/>
            <person name="Yu B."/>
        </authorList>
    </citation>
    <scope>NUCLEOTIDE SEQUENCE</scope>
    <source>
        <strain evidence="1">NM04_E33</strain>
    </source>
</reference>
<proteinExistence type="predicted"/>
<name>A0AC61REA5_9BACT</name>